<keyword evidence="2" id="KW-0378">Hydrolase</keyword>
<dbReference type="PANTHER" id="PTHR43194">
    <property type="entry name" value="HYDROLASE ALPHA/BETA FOLD FAMILY"/>
    <property type="match status" value="1"/>
</dbReference>
<dbReference type="RefSeq" id="WP_382397320.1">
    <property type="nucleotide sequence ID" value="NZ_JBHSWH010000001.1"/>
</dbReference>
<evidence type="ECO:0000313" key="2">
    <source>
        <dbReference type="EMBL" id="MFC6703721.1"/>
    </source>
</evidence>
<organism evidence="2 5">
    <name type="scientific">Flexivirga alba</name>
    <dbReference type="NCBI Taxonomy" id="702742"/>
    <lineage>
        <taxon>Bacteria</taxon>
        <taxon>Bacillati</taxon>
        <taxon>Actinomycetota</taxon>
        <taxon>Actinomycetes</taxon>
        <taxon>Micrococcales</taxon>
        <taxon>Dermacoccaceae</taxon>
        <taxon>Flexivirga</taxon>
    </lineage>
</organism>
<comment type="caution">
    <text evidence="2">The sequence shown here is derived from an EMBL/GenBank/DDBJ whole genome shotgun (WGS) entry which is preliminary data.</text>
</comment>
<dbReference type="Pfam" id="PF12697">
    <property type="entry name" value="Abhydrolase_6"/>
    <property type="match status" value="1"/>
</dbReference>
<accession>A0ABW2AB88</accession>
<reference evidence="2" key="3">
    <citation type="submission" date="2024-09" db="EMBL/GenBank/DDBJ databases">
        <authorList>
            <person name="Sun Q."/>
            <person name="Mori K."/>
        </authorList>
    </citation>
    <scope>NUCLEOTIDE SEQUENCE</scope>
    <source>
        <strain evidence="2">NBRC 107580</strain>
    </source>
</reference>
<dbReference type="SUPFAM" id="SSF53474">
    <property type="entry name" value="alpha/beta-Hydrolases"/>
    <property type="match status" value="1"/>
</dbReference>
<evidence type="ECO:0000313" key="5">
    <source>
        <dbReference type="Proteomes" id="UP001596298"/>
    </source>
</evidence>
<feature type="domain" description="AB hydrolase-1" evidence="1">
    <location>
        <begin position="29"/>
        <end position="265"/>
    </location>
</feature>
<dbReference type="PANTHER" id="PTHR43194:SF2">
    <property type="entry name" value="PEROXISOMAL MEMBRANE PROTEIN LPX1"/>
    <property type="match status" value="1"/>
</dbReference>
<dbReference type="EMBL" id="JBHSWH010000001">
    <property type="protein sequence ID" value="MFC6708125.1"/>
    <property type="molecule type" value="Genomic_DNA"/>
</dbReference>
<proteinExistence type="predicted"/>
<dbReference type="Gene3D" id="3.40.50.1820">
    <property type="entry name" value="alpha/beta hydrolase"/>
    <property type="match status" value="1"/>
</dbReference>
<evidence type="ECO:0000313" key="4">
    <source>
        <dbReference type="EMBL" id="MFC6708161.1"/>
    </source>
</evidence>
<name>A0ABW2AB88_9MICO</name>
<dbReference type="EMBL" id="JBHSWH010000001">
    <property type="protein sequence ID" value="MFC6703721.1"/>
    <property type="molecule type" value="Genomic_DNA"/>
</dbReference>
<gene>
    <name evidence="2" type="ORF">ACFQDH_00090</name>
    <name evidence="3" type="ORF">ACFQDH_23515</name>
    <name evidence="4" type="ORF">ACFQDH_23735</name>
</gene>
<reference evidence="2" key="1">
    <citation type="journal article" date="2014" name="Int. J. Syst. Evol. Microbiol.">
        <title>Complete genome of a new Firmicutes species belonging to the dominant human colonic microbiota ('Ruminococcus bicirculans') reveals two chromosomes and a selective capacity to utilize plant glucans.</title>
        <authorList>
            <consortium name="NISC Comparative Sequencing Program"/>
            <person name="Wegmann U."/>
            <person name="Louis P."/>
            <person name="Goesmann A."/>
            <person name="Henrissat B."/>
            <person name="Duncan S.H."/>
            <person name="Flint H.J."/>
        </authorList>
    </citation>
    <scope>NUCLEOTIDE SEQUENCE</scope>
    <source>
        <strain evidence="2">NBRC 107580</strain>
    </source>
</reference>
<dbReference type="EMBL" id="JBHSWH010000002">
    <property type="protein sequence ID" value="MFC6708161.1"/>
    <property type="molecule type" value="Genomic_DNA"/>
</dbReference>
<reference evidence="5" key="2">
    <citation type="journal article" date="2019" name="Int. J. Syst. Evol. Microbiol.">
        <title>The Global Catalogue of Microorganisms (GCM) 10K type strain sequencing project: providing services to taxonomists for standard genome sequencing and annotation.</title>
        <authorList>
            <consortium name="The Broad Institute Genomics Platform"/>
            <consortium name="The Broad Institute Genome Sequencing Center for Infectious Disease"/>
            <person name="Wu L."/>
            <person name="Ma J."/>
        </authorList>
    </citation>
    <scope>NUCLEOTIDE SEQUENCE [LARGE SCALE GENOMIC DNA]</scope>
    <source>
        <strain evidence="5">CCUG 58127</strain>
    </source>
</reference>
<dbReference type="GO" id="GO:0016787">
    <property type="term" value="F:hydrolase activity"/>
    <property type="evidence" value="ECO:0007669"/>
    <property type="project" value="UniProtKB-KW"/>
</dbReference>
<dbReference type="InterPro" id="IPR029058">
    <property type="entry name" value="AB_hydrolase_fold"/>
</dbReference>
<dbReference type="InterPro" id="IPR050228">
    <property type="entry name" value="Carboxylesterase_BioH"/>
</dbReference>
<dbReference type="PRINTS" id="PR00111">
    <property type="entry name" value="ABHYDROLASE"/>
</dbReference>
<protein>
    <submittedName>
        <fullName evidence="2">Alpha/beta fold hydrolase</fullName>
    </submittedName>
</protein>
<evidence type="ECO:0000313" key="3">
    <source>
        <dbReference type="EMBL" id="MFC6708125.1"/>
    </source>
</evidence>
<keyword evidence="5" id="KW-1185">Reference proteome</keyword>
<evidence type="ECO:0000259" key="1">
    <source>
        <dbReference type="Pfam" id="PF12697"/>
    </source>
</evidence>
<dbReference type="Proteomes" id="UP001596298">
    <property type="component" value="Unassembled WGS sequence"/>
</dbReference>
<sequence length="284" mass="30503">MIASAAWRTLARGLVELAYAETGAGDHPVILLHGLAGTAQEWSATLRALGDTHRIVALEQRGHGHSTRMPQDVTRAAYVADVVALIEQLGGGPATLVGQSMGGHTAMLVAAEKPHLVRQLVMVEAGVGGGGDAATAPVEQWLRSWPARFPDRDAFIDFFMSADRGAARSTGTAMAGEAWADGLQFDAGGLVPCWDADVLIEALRAVHVLPRWRAWESVSVPTHLVVAEHSVIPTEQVERMRRGAHVERTVIADAGHDLHLDQPQAWRQTLERVLNASGPVTEDR</sequence>
<dbReference type="InterPro" id="IPR000073">
    <property type="entry name" value="AB_hydrolase_1"/>
</dbReference>